<protein>
    <recommendedName>
        <fullName evidence="3">Trichoplein keratin filament-binding protein</fullName>
    </recommendedName>
</protein>
<evidence type="ECO:0000256" key="1">
    <source>
        <dbReference type="ARBA" id="ARBA00004300"/>
    </source>
</evidence>
<evidence type="ECO:0000256" key="4">
    <source>
        <dbReference type="ARBA" id="ARBA00022490"/>
    </source>
</evidence>
<dbReference type="AlphaFoldDB" id="A0A8D3ARV6"/>
<dbReference type="GO" id="GO:0006915">
    <property type="term" value="P:apoptotic process"/>
    <property type="evidence" value="ECO:0007669"/>
    <property type="project" value="TreeGrafter"/>
</dbReference>
<comment type="subcellular location">
    <subcellularLocation>
        <location evidence="1">Cytoplasm</location>
        <location evidence="1">Cytoskeleton</location>
        <location evidence="1">Microtubule organizing center</location>
        <location evidence="1">Centrosome</location>
    </subcellularLocation>
</comment>
<accession>A0A8D3ARV6</accession>
<comment type="similarity">
    <text evidence="2">Belongs to the TCHP family.</text>
</comment>
<evidence type="ECO:0000256" key="2">
    <source>
        <dbReference type="ARBA" id="ARBA00010777"/>
    </source>
</evidence>
<dbReference type="Proteomes" id="UP000694558">
    <property type="component" value="Chromosome 9"/>
</dbReference>
<dbReference type="Ensembl" id="ENSSMAT00000022782.2">
    <property type="protein sequence ID" value="ENSSMAP00000022520.2"/>
    <property type="gene ID" value="ENSSMAG00000013774.2"/>
</dbReference>
<organism evidence="10 11">
    <name type="scientific">Scophthalmus maximus</name>
    <name type="common">Turbot</name>
    <name type="synonym">Psetta maxima</name>
    <dbReference type="NCBI Taxonomy" id="52904"/>
    <lineage>
        <taxon>Eukaryota</taxon>
        <taxon>Metazoa</taxon>
        <taxon>Chordata</taxon>
        <taxon>Craniata</taxon>
        <taxon>Vertebrata</taxon>
        <taxon>Euteleostomi</taxon>
        <taxon>Actinopterygii</taxon>
        <taxon>Neopterygii</taxon>
        <taxon>Teleostei</taxon>
        <taxon>Neoteleostei</taxon>
        <taxon>Acanthomorphata</taxon>
        <taxon>Carangaria</taxon>
        <taxon>Pleuronectiformes</taxon>
        <taxon>Pleuronectoidei</taxon>
        <taxon>Scophthalmidae</taxon>
        <taxon>Scophthalmus</taxon>
    </lineage>
</organism>
<gene>
    <name evidence="10" type="primary">LOC118313352</name>
</gene>
<reference evidence="10" key="1">
    <citation type="submission" date="2023-05" db="EMBL/GenBank/DDBJ databases">
        <title>High-quality long-read genome of Scophthalmus maximus.</title>
        <authorList>
            <person name="Lien S."/>
            <person name="Martinez P."/>
        </authorList>
    </citation>
    <scope>NUCLEOTIDE SEQUENCE [LARGE SCALE GENOMIC DNA]</scope>
</reference>
<name>A0A8D3ARV6_SCOMX</name>
<evidence type="ECO:0000256" key="3">
    <source>
        <dbReference type="ARBA" id="ARBA00017328"/>
    </source>
</evidence>
<sequence>MALPALSACIPGRTRVHAKQMIRRREQEARWRQQWDMHARYFKEQSVCSQRQEAWSSSRCYQQSMSSYHKQRLKEDKKASLELRRNRLRAMLQEEKEQLEAELRKVVHDKTTLPSYLVKKTEELRTAREERRKKLAQELLREHWKKNNPELREVAESTLHKDHVVRQWQEQISEKQQQEVAEQEEKRYFENEYERTRKEALERIKQDKEKRKAEERKRAEGLCKQMEELKLREEEATRLKREHEALLVQQWQLEKIEDERRKVEERQKKSEMGFFLIRQYRAQLKRRAQQVQESLEADRKILAALLEGEQDDRRLENAQKERAIADAAWMKQVIEEQLQLEQEREAEFDRLHREEAQRVWEKREAQWEKEKKARERLMHEVLAGRQHQLEQKMHENQEAQGESLRRREVLIQELELESKIRQREKEQEQGRRTARRQDLNAQVEQQRQEHWEEQCRREQDEEKEREALRIQEEELKQEKQGIANKGYQAKVYNRPRSAWT</sequence>
<dbReference type="InterPro" id="IPR043596">
    <property type="entry name" value="CFAP53/TCHP"/>
</dbReference>
<evidence type="ECO:0000259" key="9">
    <source>
        <dbReference type="Pfam" id="PF13868"/>
    </source>
</evidence>
<evidence type="ECO:0000256" key="6">
    <source>
        <dbReference type="ARBA" id="ARBA00023212"/>
    </source>
</evidence>
<feature type="domain" description="Trichohyalin-plectin-homology" evidence="9">
    <location>
        <begin position="145"/>
        <end position="480"/>
    </location>
</feature>
<dbReference type="Pfam" id="PF13868">
    <property type="entry name" value="TPH"/>
    <property type="match status" value="1"/>
</dbReference>
<feature type="compositionally biased region" description="Basic and acidic residues" evidence="8">
    <location>
        <begin position="446"/>
        <end position="466"/>
    </location>
</feature>
<feature type="coiled-coil region" evidence="7">
    <location>
        <begin position="165"/>
        <end position="301"/>
    </location>
</feature>
<dbReference type="PANTHER" id="PTHR31183:SF2">
    <property type="entry name" value="TRICHOPLEIN KERATIN FILAMENT-BINDING PROTEIN"/>
    <property type="match status" value="1"/>
</dbReference>
<evidence type="ECO:0000256" key="8">
    <source>
        <dbReference type="SAM" id="MobiDB-lite"/>
    </source>
</evidence>
<evidence type="ECO:0000313" key="11">
    <source>
        <dbReference type="Proteomes" id="UP000694558"/>
    </source>
</evidence>
<keyword evidence="4" id="KW-0963">Cytoplasm</keyword>
<dbReference type="GeneTree" id="ENSGT01070000253909"/>
<feature type="region of interest" description="Disordered" evidence="8">
    <location>
        <begin position="422"/>
        <end position="466"/>
    </location>
</feature>
<evidence type="ECO:0000256" key="7">
    <source>
        <dbReference type="SAM" id="Coils"/>
    </source>
</evidence>
<dbReference type="PANTHER" id="PTHR31183">
    <property type="entry name" value="TRICHOPLEIN KERATIN FILAMENT-BINDING PROTEIN FAMILY MEMBER"/>
    <property type="match status" value="1"/>
</dbReference>
<evidence type="ECO:0000256" key="5">
    <source>
        <dbReference type="ARBA" id="ARBA00023054"/>
    </source>
</evidence>
<reference evidence="10" key="2">
    <citation type="submission" date="2025-08" db="UniProtKB">
        <authorList>
            <consortium name="Ensembl"/>
        </authorList>
    </citation>
    <scope>IDENTIFICATION</scope>
</reference>
<proteinExistence type="inferred from homology"/>
<evidence type="ECO:0000313" key="10">
    <source>
        <dbReference type="Ensembl" id="ENSSMAP00000022520.2"/>
    </source>
</evidence>
<dbReference type="InterPro" id="IPR043597">
    <property type="entry name" value="TPH_dom"/>
</dbReference>
<keyword evidence="5 7" id="KW-0175">Coiled coil</keyword>
<feature type="coiled-coil region" evidence="7">
    <location>
        <begin position="78"/>
        <end position="138"/>
    </location>
</feature>
<feature type="compositionally biased region" description="Basic and acidic residues" evidence="8">
    <location>
        <begin position="422"/>
        <end position="438"/>
    </location>
</feature>
<dbReference type="GO" id="GO:0005813">
    <property type="term" value="C:centrosome"/>
    <property type="evidence" value="ECO:0007669"/>
    <property type="project" value="UniProtKB-SubCell"/>
</dbReference>
<dbReference type="GO" id="GO:0045095">
    <property type="term" value="C:keratin filament"/>
    <property type="evidence" value="ECO:0007669"/>
    <property type="project" value="TreeGrafter"/>
</dbReference>
<keyword evidence="6" id="KW-0206">Cytoskeleton</keyword>